<dbReference type="NCBIfam" id="TIGR01856">
    <property type="entry name" value="hisJ_fam"/>
    <property type="match status" value="1"/>
</dbReference>
<dbReference type="InterPro" id="IPR016195">
    <property type="entry name" value="Pol/histidinol_Pase-like"/>
</dbReference>
<comment type="catalytic activity">
    <reaction evidence="7 8">
        <text>L-histidinol phosphate + H2O = L-histidinol + phosphate</text>
        <dbReference type="Rhea" id="RHEA:14465"/>
        <dbReference type="ChEBI" id="CHEBI:15377"/>
        <dbReference type="ChEBI" id="CHEBI:43474"/>
        <dbReference type="ChEBI" id="CHEBI:57699"/>
        <dbReference type="ChEBI" id="CHEBI:57980"/>
        <dbReference type="EC" id="3.1.3.15"/>
    </reaction>
</comment>
<dbReference type="RefSeq" id="WP_079481150.1">
    <property type="nucleotide sequence ID" value="NZ_CBML010000006.1"/>
</dbReference>
<dbReference type="AlphaFoldDB" id="A0A1U6J225"/>
<reference evidence="11" key="1">
    <citation type="submission" date="2017-03" db="EMBL/GenBank/DDBJ databases">
        <authorList>
            <person name="Falquet L."/>
            <person name="Falquet L."/>
        </authorList>
    </citation>
    <scope>NUCLEOTIDE SEQUENCE [LARGE SCALE GENOMIC DNA]</scope>
</reference>
<organism evidence="10 11">
    <name type="scientific">Clostridium chauvoei JF4335</name>
    <dbReference type="NCBI Taxonomy" id="1351755"/>
    <lineage>
        <taxon>Bacteria</taxon>
        <taxon>Bacillati</taxon>
        <taxon>Bacillota</taxon>
        <taxon>Clostridia</taxon>
        <taxon>Eubacteriales</taxon>
        <taxon>Clostridiaceae</taxon>
        <taxon>Clostridium</taxon>
    </lineage>
</organism>
<evidence type="ECO:0000313" key="11">
    <source>
        <dbReference type="Proteomes" id="UP000190476"/>
    </source>
</evidence>
<evidence type="ECO:0000259" key="9">
    <source>
        <dbReference type="Pfam" id="PF02811"/>
    </source>
</evidence>
<keyword evidence="11" id="KW-1185">Reference proteome</keyword>
<dbReference type="OrthoDB" id="9775255at2"/>
<evidence type="ECO:0000256" key="8">
    <source>
        <dbReference type="RuleBase" id="RU366003"/>
    </source>
</evidence>
<name>A0A1U6J225_9CLOT</name>
<dbReference type="InterPro" id="IPR004013">
    <property type="entry name" value="PHP_dom"/>
</dbReference>
<comment type="similarity">
    <text evidence="2 8">Belongs to the PHP hydrolase family. HisK subfamily.</text>
</comment>
<dbReference type="Gene3D" id="3.20.20.140">
    <property type="entry name" value="Metal-dependent hydrolases"/>
    <property type="match status" value="1"/>
</dbReference>
<keyword evidence="6 8" id="KW-0368">Histidine biosynthesis</keyword>
<protein>
    <recommendedName>
        <fullName evidence="3 8">Histidinol-phosphatase</fullName>
        <shortName evidence="8">HolPase</shortName>
        <ecNumber evidence="3 8">3.1.3.15</ecNumber>
    </recommendedName>
</protein>
<evidence type="ECO:0000256" key="5">
    <source>
        <dbReference type="ARBA" id="ARBA00022801"/>
    </source>
</evidence>
<evidence type="ECO:0000256" key="3">
    <source>
        <dbReference type="ARBA" id="ARBA00013085"/>
    </source>
</evidence>
<accession>A0A1U6J225</accession>
<evidence type="ECO:0000256" key="4">
    <source>
        <dbReference type="ARBA" id="ARBA00022605"/>
    </source>
</evidence>
<proteinExistence type="inferred from homology"/>
<dbReference type="GO" id="GO:0000105">
    <property type="term" value="P:L-histidine biosynthetic process"/>
    <property type="evidence" value="ECO:0007669"/>
    <property type="project" value="UniProtKB-UniRule"/>
</dbReference>
<evidence type="ECO:0000256" key="2">
    <source>
        <dbReference type="ARBA" id="ARBA00009152"/>
    </source>
</evidence>
<dbReference type="PANTHER" id="PTHR21039">
    <property type="entry name" value="HISTIDINOL PHOSPHATASE-RELATED"/>
    <property type="match status" value="1"/>
</dbReference>
<evidence type="ECO:0000313" key="10">
    <source>
        <dbReference type="EMBL" id="SLK14262.1"/>
    </source>
</evidence>
<dbReference type="Pfam" id="PF02811">
    <property type="entry name" value="PHP"/>
    <property type="match status" value="1"/>
</dbReference>
<dbReference type="GeneID" id="66300980"/>
<dbReference type="SUPFAM" id="SSF89550">
    <property type="entry name" value="PHP domain-like"/>
    <property type="match status" value="1"/>
</dbReference>
<keyword evidence="4 8" id="KW-0028">Amino-acid biosynthesis</keyword>
<dbReference type="STRING" id="1351755.CCH01_06180"/>
<dbReference type="PANTHER" id="PTHR21039:SF0">
    <property type="entry name" value="HISTIDINOL-PHOSPHATASE"/>
    <property type="match status" value="1"/>
</dbReference>
<dbReference type="UniPathway" id="UPA00031">
    <property type="reaction ID" value="UER00013"/>
</dbReference>
<keyword evidence="5 8" id="KW-0378">Hydrolase</keyword>
<comment type="pathway">
    <text evidence="1 8">Amino-acid biosynthesis; L-histidine biosynthesis; L-histidine from 5-phospho-alpha-D-ribose 1-diphosphate: step 8/9.</text>
</comment>
<evidence type="ECO:0000256" key="6">
    <source>
        <dbReference type="ARBA" id="ARBA00023102"/>
    </source>
</evidence>
<evidence type="ECO:0000256" key="1">
    <source>
        <dbReference type="ARBA" id="ARBA00004970"/>
    </source>
</evidence>
<gene>
    <name evidence="10" type="ORF">CCH01_06180</name>
</gene>
<sequence length="264" mass="30167">MYMMDYHIHSNNSFDGKDSVTSICEAAIMKGLNEICFTDHFSLKEGLKTYGTLNMKKYSDEISTCKEIFKNNLIIKAGLEICEPHETESELRDTISNIPFDFILGSIHNFDHTGLSTYMRAHEKETSYEDYFKEVNKISTSPFIDVVAHIDLMKRYAFVKHGKYDFNTHKEIIEEILKNIISRGKGIEVNTSTLRSEINETMPSIDALKMYKELGGEIITVGSDAHCTTDVGEGIREALDLLKSFGFENIYTFEERKAIAHKIK</sequence>
<dbReference type="EC" id="3.1.3.15" evidence="3 8"/>
<dbReference type="Proteomes" id="UP000190476">
    <property type="component" value="Chromosome I"/>
</dbReference>
<feature type="domain" description="PHP" evidence="9">
    <location>
        <begin position="5"/>
        <end position="192"/>
    </location>
</feature>
<dbReference type="EMBL" id="LT799839">
    <property type="protein sequence ID" value="SLK14262.1"/>
    <property type="molecule type" value="Genomic_DNA"/>
</dbReference>
<dbReference type="InterPro" id="IPR010140">
    <property type="entry name" value="Histidinol_P_phosphatase_HisJ"/>
</dbReference>
<evidence type="ECO:0000256" key="7">
    <source>
        <dbReference type="ARBA" id="ARBA00049158"/>
    </source>
</evidence>
<dbReference type="GO" id="GO:0005737">
    <property type="term" value="C:cytoplasm"/>
    <property type="evidence" value="ECO:0007669"/>
    <property type="project" value="TreeGrafter"/>
</dbReference>
<dbReference type="GO" id="GO:0004401">
    <property type="term" value="F:histidinol-phosphatase activity"/>
    <property type="evidence" value="ECO:0007669"/>
    <property type="project" value="UniProtKB-UniRule"/>
</dbReference>